<dbReference type="Gene3D" id="1.20.1640.10">
    <property type="entry name" value="Multidrug efflux transporter AcrB transmembrane domain"/>
    <property type="match status" value="1"/>
</dbReference>
<evidence type="ECO:0000256" key="5">
    <source>
        <dbReference type="ARBA" id="ARBA00022989"/>
    </source>
</evidence>
<name>T1BPC9_9ZZZZ</name>
<dbReference type="InterPro" id="IPR004869">
    <property type="entry name" value="MMPL_dom"/>
</dbReference>
<dbReference type="InterPro" id="IPR050545">
    <property type="entry name" value="Mycobact_MmpL"/>
</dbReference>
<dbReference type="PANTHER" id="PTHR33406">
    <property type="entry name" value="MEMBRANE PROTEIN MJ1562-RELATED"/>
    <property type="match status" value="1"/>
</dbReference>
<comment type="caution">
    <text evidence="9">The sequence shown here is derived from an EMBL/GenBank/DDBJ whole genome shotgun (WGS) entry which is preliminary data.</text>
</comment>
<protein>
    <submittedName>
        <fullName evidence="9">Transporter</fullName>
    </submittedName>
</protein>
<dbReference type="Pfam" id="PF03176">
    <property type="entry name" value="MMPL"/>
    <property type="match status" value="1"/>
</dbReference>
<evidence type="ECO:0000256" key="2">
    <source>
        <dbReference type="ARBA" id="ARBA00010157"/>
    </source>
</evidence>
<sequence length="111" mass="12257">MTPTLLLLLLLGLTSDYVVYIMARYKKELVNGVEHPTIISSRWAGHAVFTSGLTVVISYIVLWLSNVPIFSDSGLSNAIGVSTSVILANTLLLSILHRYGRKILNVKEKTR</sequence>
<dbReference type="PANTHER" id="PTHR33406:SF6">
    <property type="entry name" value="MEMBRANE PROTEIN YDGH-RELATED"/>
    <property type="match status" value="1"/>
</dbReference>
<dbReference type="EMBL" id="AUZX01004137">
    <property type="protein sequence ID" value="EQD71697.1"/>
    <property type="molecule type" value="Genomic_DNA"/>
</dbReference>
<accession>T1BPC9</accession>
<organism evidence="9">
    <name type="scientific">mine drainage metagenome</name>
    <dbReference type="NCBI Taxonomy" id="410659"/>
    <lineage>
        <taxon>unclassified sequences</taxon>
        <taxon>metagenomes</taxon>
        <taxon>ecological metagenomes</taxon>
    </lineage>
</organism>
<keyword evidence="4 7" id="KW-0812">Transmembrane</keyword>
<evidence type="ECO:0000256" key="1">
    <source>
        <dbReference type="ARBA" id="ARBA00004651"/>
    </source>
</evidence>
<evidence type="ECO:0000259" key="8">
    <source>
        <dbReference type="Pfam" id="PF03176"/>
    </source>
</evidence>
<dbReference type="GO" id="GO:0005886">
    <property type="term" value="C:plasma membrane"/>
    <property type="evidence" value="ECO:0007669"/>
    <property type="project" value="UniProtKB-SubCell"/>
</dbReference>
<keyword evidence="3" id="KW-1003">Cell membrane</keyword>
<comment type="similarity">
    <text evidence="2">Belongs to the resistance-nodulation-cell division (RND) (TC 2.A.6) family. MmpL subfamily.</text>
</comment>
<dbReference type="AlphaFoldDB" id="T1BPC9"/>
<feature type="transmembrane region" description="Helical" evidence="7">
    <location>
        <begin position="6"/>
        <end position="23"/>
    </location>
</feature>
<comment type="subcellular location">
    <subcellularLocation>
        <location evidence="1">Cell membrane</location>
        <topology evidence="1">Multi-pass membrane protein</topology>
    </subcellularLocation>
</comment>
<evidence type="ECO:0000313" key="9">
    <source>
        <dbReference type="EMBL" id="EQD71697.1"/>
    </source>
</evidence>
<keyword evidence="6 7" id="KW-0472">Membrane</keyword>
<dbReference type="SUPFAM" id="SSF82866">
    <property type="entry name" value="Multidrug efflux transporter AcrB transmembrane domain"/>
    <property type="match status" value="1"/>
</dbReference>
<evidence type="ECO:0000256" key="4">
    <source>
        <dbReference type="ARBA" id="ARBA00022692"/>
    </source>
</evidence>
<reference evidence="9" key="1">
    <citation type="submission" date="2013-08" db="EMBL/GenBank/DDBJ databases">
        <authorList>
            <person name="Mendez C."/>
            <person name="Richter M."/>
            <person name="Ferrer M."/>
            <person name="Sanchez J."/>
        </authorList>
    </citation>
    <scope>NUCLEOTIDE SEQUENCE</scope>
</reference>
<gene>
    <name evidence="9" type="ORF">B1A_05670</name>
</gene>
<feature type="transmembrane region" description="Helical" evidence="7">
    <location>
        <begin position="77"/>
        <end position="96"/>
    </location>
</feature>
<feature type="transmembrane region" description="Helical" evidence="7">
    <location>
        <begin position="43"/>
        <end position="65"/>
    </location>
</feature>
<feature type="domain" description="Membrane transport protein MMPL" evidence="8">
    <location>
        <begin position="2"/>
        <end position="104"/>
    </location>
</feature>
<reference evidence="9" key="2">
    <citation type="journal article" date="2014" name="ISME J.">
        <title>Microbial stratification in low pH oxic and suboxic macroscopic growths along an acid mine drainage.</title>
        <authorList>
            <person name="Mendez-Garcia C."/>
            <person name="Mesa V."/>
            <person name="Sprenger R.R."/>
            <person name="Richter M."/>
            <person name="Diez M.S."/>
            <person name="Solano J."/>
            <person name="Bargiela R."/>
            <person name="Golyshina O.V."/>
            <person name="Manteca A."/>
            <person name="Ramos J.L."/>
            <person name="Gallego J.R."/>
            <person name="Llorente I."/>
            <person name="Martins Dos Santos V.A."/>
            <person name="Jensen O.N."/>
            <person name="Pelaez A.I."/>
            <person name="Sanchez J."/>
            <person name="Ferrer M."/>
        </authorList>
    </citation>
    <scope>NUCLEOTIDE SEQUENCE</scope>
</reference>
<evidence type="ECO:0000256" key="6">
    <source>
        <dbReference type="ARBA" id="ARBA00023136"/>
    </source>
</evidence>
<keyword evidence="5 7" id="KW-1133">Transmembrane helix</keyword>
<evidence type="ECO:0000256" key="7">
    <source>
        <dbReference type="SAM" id="Phobius"/>
    </source>
</evidence>
<proteinExistence type="inferred from homology"/>
<evidence type="ECO:0000256" key="3">
    <source>
        <dbReference type="ARBA" id="ARBA00022475"/>
    </source>
</evidence>